<feature type="transmembrane region" description="Helical" evidence="7">
    <location>
        <begin position="90"/>
        <end position="111"/>
    </location>
</feature>
<sequence>MTTATADTSATPRPGRHPGARPGRATAGRLRAAGLYTVSVLAGVAVWQLLAVTYGSALVASPSETLSAARELAADGTLFNSVVASGRRILIGWGLGLAVGVPVGLLIGQIPLVRHLLDPYIEFFRFIPPVAFVTLAVVWLGIGESSKVVLIFYTSVFIVTLNTSAGVMAVNESKLRAAASLGASRRQILRCVVLPSTVPHIVTGARLAMGNSFLTIVSAEIVASQVGLGSLIWTSRNYGRIDWVFVGIITLGILGFVYDRVLRVVASRALSRYGVKL</sequence>
<name>A0A3M8VLV8_9ACTN</name>
<organism evidence="10 11">
    <name type="scientific">Streptomyces botrytidirepellens</name>
    <dbReference type="NCBI Taxonomy" id="2486417"/>
    <lineage>
        <taxon>Bacteria</taxon>
        <taxon>Bacillati</taxon>
        <taxon>Actinomycetota</taxon>
        <taxon>Actinomycetes</taxon>
        <taxon>Kitasatosporales</taxon>
        <taxon>Streptomycetaceae</taxon>
        <taxon>Streptomyces</taxon>
    </lineage>
</organism>
<evidence type="ECO:0000313" key="10">
    <source>
        <dbReference type="EMBL" id="RNG17987.1"/>
    </source>
</evidence>
<feature type="transmembrane region" description="Helical" evidence="7">
    <location>
        <begin position="33"/>
        <end position="57"/>
    </location>
</feature>
<dbReference type="RefSeq" id="WP_123104312.1">
    <property type="nucleotide sequence ID" value="NZ_RIBZ01000322.1"/>
</dbReference>
<comment type="similarity">
    <text evidence="7">Belongs to the binding-protein-dependent transport system permease family.</text>
</comment>
<keyword evidence="3" id="KW-1003">Cell membrane</keyword>
<dbReference type="Pfam" id="PF00528">
    <property type="entry name" value="BPD_transp_1"/>
    <property type="match status" value="1"/>
</dbReference>
<keyword evidence="2 7" id="KW-0813">Transport</keyword>
<proteinExistence type="inferred from homology"/>
<feature type="transmembrane region" description="Helical" evidence="7">
    <location>
        <begin position="123"/>
        <end position="142"/>
    </location>
</feature>
<evidence type="ECO:0000256" key="4">
    <source>
        <dbReference type="ARBA" id="ARBA00022692"/>
    </source>
</evidence>
<protein>
    <submittedName>
        <fullName evidence="10">ABC transporter permease</fullName>
    </submittedName>
</protein>
<dbReference type="InterPro" id="IPR035906">
    <property type="entry name" value="MetI-like_sf"/>
</dbReference>
<evidence type="ECO:0000259" key="9">
    <source>
        <dbReference type="PROSITE" id="PS50928"/>
    </source>
</evidence>
<dbReference type="AlphaFoldDB" id="A0A3M8VLV8"/>
<keyword evidence="11" id="KW-1185">Reference proteome</keyword>
<dbReference type="CDD" id="cd06261">
    <property type="entry name" value="TM_PBP2"/>
    <property type="match status" value="1"/>
</dbReference>
<keyword evidence="6 7" id="KW-0472">Membrane</keyword>
<evidence type="ECO:0000256" key="5">
    <source>
        <dbReference type="ARBA" id="ARBA00022989"/>
    </source>
</evidence>
<dbReference type="GO" id="GO:0005886">
    <property type="term" value="C:plasma membrane"/>
    <property type="evidence" value="ECO:0007669"/>
    <property type="project" value="UniProtKB-SubCell"/>
</dbReference>
<dbReference type="Gene3D" id="1.10.3720.10">
    <property type="entry name" value="MetI-like"/>
    <property type="match status" value="1"/>
</dbReference>
<feature type="region of interest" description="Disordered" evidence="8">
    <location>
        <begin position="1"/>
        <end position="25"/>
    </location>
</feature>
<dbReference type="FunFam" id="1.10.3720.10:FF:000003">
    <property type="entry name" value="Aliphatic sulfonate ABC transporter permease"/>
    <property type="match status" value="1"/>
</dbReference>
<reference evidence="10 11" key="1">
    <citation type="submission" date="2018-11" db="EMBL/GenBank/DDBJ databases">
        <title>The Potential of Streptomyces as Biocontrol Agents against the Tomato grey mould, Botrytis cinerea (Gray mold) Frontiers in Microbiology.</title>
        <authorList>
            <person name="Li D."/>
        </authorList>
    </citation>
    <scope>NUCLEOTIDE SEQUENCE [LARGE SCALE GENOMIC DNA]</scope>
    <source>
        <strain evidence="10 11">NEAU-LD23</strain>
    </source>
</reference>
<dbReference type="PROSITE" id="PS50928">
    <property type="entry name" value="ABC_TM1"/>
    <property type="match status" value="1"/>
</dbReference>
<dbReference type="EMBL" id="RIBZ01000322">
    <property type="protein sequence ID" value="RNG17987.1"/>
    <property type="molecule type" value="Genomic_DNA"/>
</dbReference>
<evidence type="ECO:0000256" key="2">
    <source>
        <dbReference type="ARBA" id="ARBA00022448"/>
    </source>
</evidence>
<feature type="transmembrane region" description="Helical" evidence="7">
    <location>
        <begin position="213"/>
        <end position="234"/>
    </location>
</feature>
<keyword evidence="5 7" id="KW-1133">Transmembrane helix</keyword>
<dbReference type="SUPFAM" id="SSF161098">
    <property type="entry name" value="MetI-like"/>
    <property type="match status" value="1"/>
</dbReference>
<gene>
    <name evidence="10" type="ORF">EEJ42_28365</name>
</gene>
<dbReference type="InterPro" id="IPR000515">
    <property type="entry name" value="MetI-like"/>
</dbReference>
<evidence type="ECO:0000256" key="3">
    <source>
        <dbReference type="ARBA" id="ARBA00022475"/>
    </source>
</evidence>
<evidence type="ECO:0000256" key="8">
    <source>
        <dbReference type="SAM" id="MobiDB-lite"/>
    </source>
</evidence>
<evidence type="ECO:0000313" key="11">
    <source>
        <dbReference type="Proteomes" id="UP000275401"/>
    </source>
</evidence>
<comment type="caution">
    <text evidence="10">The sequence shown here is derived from an EMBL/GenBank/DDBJ whole genome shotgun (WGS) entry which is preliminary data.</text>
</comment>
<accession>A0A3M8VLV8</accession>
<feature type="transmembrane region" description="Helical" evidence="7">
    <location>
        <begin position="148"/>
        <end position="170"/>
    </location>
</feature>
<dbReference type="GO" id="GO:0042918">
    <property type="term" value="P:alkanesulfonate transmembrane transport"/>
    <property type="evidence" value="ECO:0007669"/>
    <property type="project" value="UniProtKB-ARBA"/>
</dbReference>
<feature type="transmembrane region" description="Helical" evidence="7">
    <location>
        <begin position="240"/>
        <end position="258"/>
    </location>
</feature>
<dbReference type="PANTHER" id="PTHR30151">
    <property type="entry name" value="ALKANE SULFONATE ABC TRANSPORTER-RELATED, MEMBRANE SUBUNIT"/>
    <property type="match status" value="1"/>
</dbReference>
<dbReference type="Proteomes" id="UP000275401">
    <property type="component" value="Unassembled WGS sequence"/>
</dbReference>
<evidence type="ECO:0000256" key="1">
    <source>
        <dbReference type="ARBA" id="ARBA00004651"/>
    </source>
</evidence>
<comment type="subcellular location">
    <subcellularLocation>
        <location evidence="1 7">Cell membrane</location>
        <topology evidence="1 7">Multi-pass membrane protein</topology>
    </subcellularLocation>
</comment>
<keyword evidence="4 7" id="KW-0812">Transmembrane</keyword>
<dbReference type="PANTHER" id="PTHR30151:SF0">
    <property type="entry name" value="ABC TRANSPORTER PERMEASE PROTEIN MJ0413-RELATED"/>
    <property type="match status" value="1"/>
</dbReference>
<feature type="domain" description="ABC transmembrane type-1" evidence="9">
    <location>
        <begin position="78"/>
        <end position="266"/>
    </location>
</feature>
<evidence type="ECO:0000256" key="6">
    <source>
        <dbReference type="ARBA" id="ARBA00023136"/>
    </source>
</evidence>
<evidence type="ECO:0000256" key="7">
    <source>
        <dbReference type="RuleBase" id="RU363032"/>
    </source>
</evidence>